<protein>
    <submittedName>
        <fullName evidence="4">Uncharacterized protein</fullName>
    </submittedName>
</protein>
<name>A0AAD7KH74_9AGAR</name>
<reference evidence="4" key="1">
    <citation type="submission" date="2023-03" db="EMBL/GenBank/DDBJ databases">
        <title>Massive genome expansion in bonnet fungi (Mycena s.s.) driven by repeated elements and novel gene families across ecological guilds.</title>
        <authorList>
            <consortium name="Lawrence Berkeley National Laboratory"/>
            <person name="Harder C.B."/>
            <person name="Miyauchi S."/>
            <person name="Viragh M."/>
            <person name="Kuo A."/>
            <person name="Thoen E."/>
            <person name="Andreopoulos B."/>
            <person name="Lu D."/>
            <person name="Skrede I."/>
            <person name="Drula E."/>
            <person name="Henrissat B."/>
            <person name="Morin E."/>
            <person name="Kohler A."/>
            <person name="Barry K."/>
            <person name="LaButti K."/>
            <person name="Morin E."/>
            <person name="Salamov A."/>
            <person name="Lipzen A."/>
            <person name="Mereny Z."/>
            <person name="Hegedus B."/>
            <person name="Baldrian P."/>
            <person name="Stursova M."/>
            <person name="Weitz H."/>
            <person name="Taylor A."/>
            <person name="Grigoriev I.V."/>
            <person name="Nagy L.G."/>
            <person name="Martin F."/>
            <person name="Kauserud H."/>
        </authorList>
    </citation>
    <scope>NUCLEOTIDE SEQUENCE</scope>
    <source>
        <strain evidence="4">CBHHK182m</strain>
    </source>
</reference>
<dbReference type="InterPro" id="IPR033698">
    <property type="entry name" value="POLO_box_Plk4_2"/>
</dbReference>
<comment type="caution">
    <text evidence="4">The sequence shown here is derived from an EMBL/GenBank/DDBJ whole genome shotgun (WGS) entry which is preliminary data.</text>
</comment>
<dbReference type="Gene3D" id="3.30.1120.120">
    <property type="match status" value="1"/>
</dbReference>
<dbReference type="InterPro" id="IPR046437">
    <property type="entry name" value="Ser_Thr-PK_POLO_box_1_sf"/>
</dbReference>
<evidence type="ECO:0000313" key="4">
    <source>
        <dbReference type="EMBL" id="KAJ7784625.1"/>
    </source>
</evidence>
<evidence type="ECO:0000313" key="5">
    <source>
        <dbReference type="Proteomes" id="UP001215598"/>
    </source>
</evidence>
<feature type="compositionally biased region" description="Low complexity" evidence="1">
    <location>
        <begin position="331"/>
        <end position="346"/>
    </location>
</feature>
<feature type="region of interest" description="Disordered" evidence="1">
    <location>
        <begin position="326"/>
        <end position="349"/>
    </location>
</feature>
<organism evidence="4 5">
    <name type="scientific">Mycena metata</name>
    <dbReference type="NCBI Taxonomy" id="1033252"/>
    <lineage>
        <taxon>Eukaryota</taxon>
        <taxon>Fungi</taxon>
        <taxon>Dikarya</taxon>
        <taxon>Basidiomycota</taxon>
        <taxon>Agaricomycotina</taxon>
        <taxon>Agaricomycetes</taxon>
        <taxon>Agaricomycetidae</taxon>
        <taxon>Agaricales</taxon>
        <taxon>Marasmiineae</taxon>
        <taxon>Mycenaceae</taxon>
        <taxon>Mycena</taxon>
    </lineage>
</organism>
<dbReference type="AlphaFoldDB" id="A0AAD7KH74"/>
<feature type="domain" description="Cryptic POLO box 2 (CPB2)" evidence="3">
    <location>
        <begin position="188"/>
        <end position="327"/>
    </location>
</feature>
<evidence type="ECO:0000259" key="3">
    <source>
        <dbReference type="PROSITE" id="PS51985"/>
    </source>
</evidence>
<dbReference type="PROSITE" id="PS51985">
    <property type="entry name" value="CPB2"/>
    <property type="match status" value="1"/>
</dbReference>
<dbReference type="InterPro" id="IPR033699">
    <property type="entry name" value="POLO_box_Plk4_1"/>
</dbReference>
<gene>
    <name evidence="4" type="ORF">B0H16DRAFT_1709327</name>
</gene>
<dbReference type="PROSITE" id="PS51984">
    <property type="entry name" value="CPB1"/>
    <property type="match status" value="1"/>
</dbReference>
<feature type="domain" description="Cryptic POLO box 1 (CPB1)" evidence="2">
    <location>
        <begin position="79"/>
        <end position="187"/>
    </location>
</feature>
<dbReference type="Proteomes" id="UP001215598">
    <property type="component" value="Unassembled WGS sequence"/>
</dbReference>
<sequence>MDDLRNTHQRTALRRQLSARRVVSDPLPRPEISTSFLVPQRKTSQQAPRSQDRIPEDLAMETPDADRCNMNGSPVGIPVGTTRPAPLTTELLSPKTHKTVHGAITVLPSHSLLVDLREGERRRGHKGTEVLVIDSQGTKIEVYSAPHLSTPCCLAEPTKRHTIEDLPSIHWRQYNDAALLVERIKQRTPKLTLHTSAAKCTLMANTPRGEIELLFGSIPPNDRKQSAGDAPRMRMRLSRGCESLEIARHVSGTRGEEWTKTVLKTTDQYPHISAADWDNLEVTERDGIAHLARFWRTCEALEQLEREEVPVLFPVASKSNSLILPPKISHSQTRTPTPTSFSSTQTLPMLNVAPRPPKLPFTKPDFCPPNPLPELLAPSRKTTHTHRARSKSISDDGLSVIGNPTAAAILPTWCKENFPDDDLDGLGGVTTAGWPRAQTKYIPSVGWCIRHSSRVSQGGRYKIMFFDGAVLEIDVDEDWGELTSAGGQTTR</sequence>
<dbReference type="EMBL" id="JARKIB010000002">
    <property type="protein sequence ID" value="KAJ7784625.1"/>
    <property type="molecule type" value="Genomic_DNA"/>
</dbReference>
<evidence type="ECO:0000256" key="1">
    <source>
        <dbReference type="SAM" id="MobiDB-lite"/>
    </source>
</evidence>
<proteinExistence type="predicted"/>
<accession>A0AAD7KH74</accession>
<feature type="compositionally biased region" description="Polar residues" evidence="1">
    <location>
        <begin position="32"/>
        <end position="49"/>
    </location>
</feature>
<feature type="region of interest" description="Disordered" evidence="1">
    <location>
        <begin position="17"/>
        <end position="56"/>
    </location>
</feature>
<keyword evidence="5" id="KW-1185">Reference proteome</keyword>
<evidence type="ECO:0000259" key="2">
    <source>
        <dbReference type="PROSITE" id="PS51984"/>
    </source>
</evidence>